<feature type="compositionally biased region" description="Polar residues" evidence="1">
    <location>
        <begin position="1200"/>
        <end position="1218"/>
    </location>
</feature>
<feature type="domain" description="GLEYA adhesin" evidence="3">
    <location>
        <begin position="562"/>
        <end position="661"/>
    </location>
</feature>
<dbReference type="AlphaFoldDB" id="A0A084QTS0"/>
<keyword evidence="2" id="KW-0732">Signal</keyword>
<dbReference type="InterPro" id="IPR018871">
    <property type="entry name" value="GLEYA_adhesin_domain"/>
</dbReference>
<dbReference type="Pfam" id="PF10528">
    <property type="entry name" value="GLEYA"/>
    <property type="match status" value="1"/>
</dbReference>
<dbReference type="Proteomes" id="UP000028524">
    <property type="component" value="Unassembled WGS sequence"/>
</dbReference>
<feature type="region of interest" description="Disordered" evidence="1">
    <location>
        <begin position="601"/>
        <end position="632"/>
    </location>
</feature>
<feature type="compositionally biased region" description="Gly residues" evidence="1">
    <location>
        <begin position="449"/>
        <end position="464"/>
    </location>
</feature>
<name>A0A084QTS0_STAC4</name>
<reference evidence="4 5" key="1">
    <citation type="journal article" date="2014" name="BMC Genomics">
        <title>Comparative genome sequencing reveals chemotype-specific gene clusters in the toxigenic black mold Stachybotrys.</title>
        <authorList>
            <person name="Semeiks J."/>
            <person name="Borek D."/>
            <person name="Otwinowski Z."/>
            <person name="Grishin N.V."/>
        </authorList>
    </citation>
    <scope>NUCLEOTIDE SEQUENCE [LARGE SCALE GENOMIC DNA]</scope>
    <source>
        <strain evidence="4 5">IBT 40285</strain>
    </source>
</reference>
<proteinExistence type="predicted"/>
<sequence>MTGQINSTRPWVKAVAVVAAVAGPAVAHEDMVAVEIVTTTTYLEFGTCYGLCSQQAFPTGYAAFDGGNQMNNDIDELGSKPASSYVNGQGSNHVDEHASNATGDKYADTTPYVTLTMPTCAEQGATETQPPVCDDCYGTVFCYEPTDVTFITTRTYHHQPYPTVETILPTCDTCQGTIIICEPDEVPHTRVHDDKGGEASVVITLPAIAAHTNHPEHATTIHTATLSRHGHNANGQAEHRTKTNDGHPHDSTPAVVDKHGQEKQASGPNHASHLEEHPNGDTAVHPHAVHGGVLPVGINGNHAPDHGHPAEVAGSAIVGGNQNKEHGHQHPEDSVDSNGHDSLGDDGFARGGHGPEGSSVVTDGEAKSPVSGHPDVNGAPGINHGPGVAAIVGSIDDTASVHEGSGRPLVPYGNSDPGDDRDIDSLRGPGEVGGHGGTDSTSNKPDLNGSGGPNRTGRPGGAVTGGETAPVDTITSGNRARPGNDHVSGDAPSSGKSDRPVLVDGDCSPPQGQQGLQQAHYYLNMGVDVATVEPGLIAHADPIVTADGFDGLGPAPSNAKKALNLRGWLYACKSGTYTFSTPGINGALYGWLGDKAYSDFQGSNADQRSRPGVASRKRQAGPDHALWGPPSSSTVEVQAQSYVPFRVVCLLDGPGQCFFRITNPEGAVVFDNAEGSPDVNGQIGFVVESPVGQFPPFGKEASTSGQASANPFVIPEHVNPDSLLSLDAGLASPELRNPGIGLGLGGGLADTNGDRVVDIGTGVTTGIDLNGDGVADISLGVNVEYHSGPSQPSRPNAGFSLDLNGDGVSDLTINDPVGLVTGVGTMIGNVINAGARNGANTGAGPVPVASIPSEIPQAPSGNLGTLLLGAAGALDQTVNGLGETLGNVIGPVGGKIIRDPSLARVLQIVGDVLNVGVEGVGNILGGLGNGIPTLPQKGAKLGDDGAAVGGSGLPSIITQVTATQAIAGESPTVSNVLEPSGVTIGSPIQSAVPGPVGSLVKNLIEAVGNSAGPQYGTVGSLVGTPVPSPAASPITSLVQSPSASAGDAAGPDFGAIGSLLQSLGGSAIATPAQSSATISTGSSVAASAGIPEGIADNAAGPKFDVGNTLNALAQAVKGSVNGLKSTGKDPIQPPTSGTDGTQLGSQTSSEATSRAAEDQTAKGKQPVIPKLQVYEEYTAGHAQLIEGTLSALGGAVNSLANPQTADTGAPSTQQSAPETTQPTIQPSTQPSPQSSSRLLSLVGPFIGNLLGRRHLV</sequence>
<feature type="compositionally biased region" description="Basic and acidic residues" evidence="1">
    <location>
        <begin position="237"/>
        <end position="262"/>
    </location>
</feature>
<protein>
    <recommendedName>
        <fullName evidence="3">GLEYA adhesin domain-containing protein</fullName>
    </recommendedName>
</protein>
<evidence type="ECO:0000256" key="1">
    <source>
        <dbReference type="SAM" id="MobiDB-lite"/>
    </source>
</evidence>
<feature type="signal peptide" evidence="2">
    <location>
        <begin position="1"/>
        <end position="27"/>
    </location>
</feature>
<accession>A0A084QTS0</accession>
<evidence type="ECO:0000256" key="2">
    <source>
        <dbReference type="SAM" id="SignalP"/>
    </source>
</evidence>
<dbReference type="InterPro" id="IPR028994">
    <property type="entry name" value="Integrin_alpha_N"/>
</dbReference>
<feature type="compositionally biased region" description="Low complexity" evidence="1">
    <location>
        <begin position="1219"/>
        <end position="1236"/>
    </location>
</feature>
<feature type="compositionally biased region" description="Basic and acidic residues" evidence="1">
    <location>
        <begin position="323"/>
        <end position="343"/>
    </location>
</feature>
<feature type="region of interest" description="Disordered" evidence="1">
    <location>
        <begin position="228"/>
        <end position="514"/>
    </location>
</feature>
<dbReference type="SUPFAM" id="SSF69318">
    <property type="entry name" value="Integrin alpha N-terminal domain"/>
    <property type="match status" value="1"/>
</dbReference>
<feature type="region of interest" description="Disordered" evidence="1">
    <location>
        <begin position="1121"/>
        <end position="1164"/>
    </location>
</feature>
<feature type="region of interest" description="Disordered" evidence="1">
    <location>
        <begin position="1200"/>
        <end position="1238"/>
    </location>
</feature>
<evidence type="ECO:0000259" key="3">
    <source>
        <dbReference type="Pfam" id="PF10528"/>
    </source>
</evidence>
<dbReference type="STRING" id="1283841.A0A084QTS0"/>
<keyword evidence="5" id="KW-1185">Reference proteome</keyword>
<organism evidence="4 5">
    <name type="scientific">Stachybotrys chlorohalonatus (strain IBT 40285)</name>
    <dbReference type="NCBI Taxonomy" id="1283841"/>
    <lineage>
        <taxon>Eukaryota</taxon>
        <taxon>Fungi</taxon>
        <taxon>Dikarya</taxon>
        <taxon>Ascomycota</taxon>
        <taxon>Pezizomycotina</taxon>
        <taxon>Sordariomycetes</taxon>
        <taxon>Hypocreomycetidae</taxon>
        <taxon>Hypocreales</taxon>
        <taxon>Stachybotryaceae</taxon>
        <taxon>Stachybotrys</taxon>
    </lineage>
</organism>
<evidence type="ECO:0000313" key="4">
    <source>
        <dbReference type="EMBL" id="KFA67355.1"/>
    </source>
</evidence>
<dbReference type="EMBL" id="KL660204">
    <property type="protein sequence ID" value="KFA67355.1"/>
    <property type="molecule type" value="Genomic_DNA"/>
</dbReference>
<evidence type="ECO:0000313" key="5">
    <source>
        <dbReference type="Proteomes" id="UP000028524"/>
    </source>
</evidence>
<dbReference type="HOGENOM" id="CLU_264852_0_0_1"/>
<dbReference type="Gene3D" id="2.60.120.1560">
    <property type="match status" value="1"/>
</dbReference>
<dbReference type="InParanoid" id="A0A084QTS0"/>
<feature type="compositionally biased region" description="Polar residues" evidence="1">
    <location>
        <begin position="1134"/>
        <end position="1152"/>
    </location>
</feature>
<feature type="chain" id="PRO_5001779591" description="GLEYA adhesin domain-containing protein" evidence="2">
    <location>
        <begin position="28"/>
        <end position="1256"/>
    </location>
</feature>
<dbReference type="OrthoDB" id="5153522at2759"/>
<gene>
    <name evidence="4" type="ORF">S40285_07023</name>
</gene>